<reference evidence="3" key="1">
    <citation type="submission" date="2013-07" db="EMBL/GenBank/DDBJ databases">
        <authorList>
            <consortium name="The Broad Institute Genome Sequencing Platform"/>
            <person name="Cuomo C."/>
            <person name="Litvintseva A."/>
            <person name="Chen Y."/>
            <person name="Heitman J."/>
            <person name="Sun S."/>
            <person name="Springer D."/>
            <person name="Dromer F."/>
            <person name="Young S.K."/>
            <person name="Zeng Q."/>
            <person name="Gargeya S."/>
            <person name="Fitzgerald M."/>
            <person name="Abouelleil A."/>
            <person name="Alvarado L."/>
            <person name="Berlin A.M."/>
            <person name="Chapman S.B."/>
            <person name="Dewar J."/>
            <person name="Goldberg J."/>
            <person name="Griggs A."/>
            <person name="Gujja S."/>
            <person name="Hansen M."/>
            <person name="Howarth C."/>
            <person name="Imamovic A."/>
            <person name="Larimer J."/>
            <person name="McCowan C."/>
            <person name="Murphy C."/>
            <person name="Pearson M."/>
            <person name="Priest M."/>
            <person name="Roberts A."/>
            <person name="Saif S."/>
            <person name="Shea T."/>
            <person name="Sykes S."/>
            <person name="Wortman J."/>
            <person name="Nusbaum C."/>
            <person name="Birren B."/>
        </authorList>
    </citation>
    <scope>NUCLEOTIDE SEQUENCE</scope>
    <source>
        <strain evidence="3">CBS 10117</strain>
    </source>
</reference>
<feature type="compositionally biased region" description="Basic and acidic residues" evidence="1">
    <location>
        <begin position="208"/>
        <end position="219"/>
    </location>
</feature>
<feature type="compositionally biased region" description="Low complexity" evidence="1">
    <location>
        <begin position="1043"/>
        <end position="1057"/>
    </location>
</feature>
<dbReference type="InterPro" id="IPR011993">
    <property type="entry name" value="PH-like_dom_sf"/>
</dbReference>
<feature type="compositionally biased region" description="Polar residues" evidence="1">
    <location>
        <begin position="143"/>
        <end position="154"/>
    </location>
</feature>
<evidence type="ECO:0000313" key="3">
    <source>
        <dbReference type="EMBL" id="WWC61134.1"/>
    </source>
</evidence>
<feature type="compositionally biased region" description="Acidic residues" evidence="1">
    <location>
        <begin position="486"/>
        <end position="503"/>
    </location>
</feature>
<accession>A0AAJ8KMD2</accession>
<organism evidence="3 4">
    <name type="scientific">Kwoniella dejecticola CBS 10117</name>
    <dbReference type="NCBI Taxonomy" id="1296121"/>
    <lineage>
        <taxon>Eukaryota</taxon>
        <taxon>Fungi</taxon>
        <taxon>Dikarya</taxon>
        <taxon>Basidiomycota</taxon>
        <taxon>Agaricomycotina</taxon>
        <taxon>Tremellomycetes</taxon>
        <taxon>Tremellales</taxon>
        <taxon>Cryptococcaceae</taxon>
        <taxon>Kwoniella</taxon>
    </lineage>
</organism>
<evidence type="ECO:0000313" key="4">
    <source>
        <dbReference type="Proteomes" id="UP000078595"/>
    </source>
</evidence>
<name>A0AAJ8KMD2_9TREE</name>
<dbReference type="Proteomes" id="UP000078595">
    <property type="component" value="Chromosome 4"/>
</dbReference>
<dbReference type="SUPFAM" id="SSF50729">
    <property type="entry name" value="PH domain-like"/>
    <property type="match status" value="1"/>
</dbReference>
<dbReference type="SMART" id="SM00233">
    <property type="entry name" value="PH"/>
    <property type="match status" value="1"/>
</dbReference>
<feature type="compositionally biased region" description="Basic and acidic residues" evidence="1">
    <location>
        <begin position="449"/>
        <end position="462"/>
    </location>
</feature>
<feature type="compositionally biased region" description="Polar residues" evidence="1">
    <location>
        <begin position="780"/>
        <end position="805"/>
    </location>
</feature>
<feature type="region of interest" description="Disordered" evidence="1">
    <location>
        <begin position="1"/>
        <end position="325"/>
    </location>
</feature>
<feature type="compositionally biased region" description="Low complexity" evidence="1">
    <location>
        <begin position="1246"/>
        <end position="1257"/>
    </location>
</feature>
<dbReference type="PROSITE" id="PS50003">
    <property type="entry name" value="PH_DOMAIN"/>
    <property type="match status" value="1"/>
</dbReference>
<feature type="compositionally biased region" description="Basic and acidic residues" evidence="1">
    <location>
        <begin position="807"/>
        <end position="821"/>
    </location>
</feature>
<feature type="compositionally biased region" description="Basic residues" evidence="1">
    <location>
        <begin position="1"/>
        <end position="10"/>
    </location>
</feature>
<evidence type="ECO:0000259" key="2">
    <source>
        <dbReference type="PROSITE" id="PS50003"/>
    </source>
</evidence>
<feature type="compositionally biased region" description="Polar residues" evidence="1">
    <location>
        <begin position="343"/>
        <end position="361"/>
    </location>
</feature>
<feature type="compositionally biased region" description="Polar residues" evidence="1">
    <location>
        <begin position="1072"/>
        <end position="1096"/>
    </location>
</feature>
<dbReference type="RefSeq" id="XP_065824900.1">
    <property type="nucleotide sequence ID" value="XM_065968828.1"/>
</dbReference>
<feature type="compositionally biased region" description="Basic and acidic residues" evidence="1">
    <location>
        <begin position="1272"/>
        <end position="1282"/>
    </location>
</feature>
<proteinExistence type="predicted"/>
<dbReference type="InterPro" id="IPR001849">
    <property type="entry name" value="PH_domain"/>
</dbReference>
<dbReference type="EMBL" id="CP144533">
    <property type="protein sequence ID" value="WWC61134.1"/>
    <property type="molecule type" value="Genomic_DNA"/>
</dbReference>
<dbReference type="KEGG" id="kdj:28967428"/>
<feature type="region of interest" description="Disordered" evidence="1">
    <location>
        <begin position="875"/>
        <end position="910"/>
    </location>
</feature>
<feature type="domain" description="PH" evidence="2">
    <location>
        <begin position="925"/>
        <end position="1206"/>
    </location>
</feature>
<feature type="compositionally biased region" description="Polar residues" evidence="1">
    <location>
        <begin position="615"/>
        <end position="627"/>
    </location>
</feature>
<feature type="compositionally biased region" description="Acidic residues" evidence="1">
    <location>
        <begin position="721"/>
        <end position="739"/>
    </location>
</feature>
<feature type="compositionally biased region" description="Low complexity" evidence="1">
    <location>
        <begin position="710"/>
        <end position="720"/>
    </location>
</feature>
<sequence length="1291" mass="136308">MPSIFTRHRRASDALPPSFGKDETPTRKQRLSIDLTHSNGLNGSPPPSAGKIKAFFGVGNSPDTENKNASLRKKLTSPSSFFKSSVDVSSPKNPPTATLITPPAQSPEDASLARYADLSPRSNGAATTERFASPTLAPESFALASTSSPEGTPRQSKDGRRGSISWQPSYPLVVPDDEYVNIPPDGQVAPNSLSPPATIVSPAPVSDENSKRRSIDAGDRLSSWPAIQPTAKPVTPPISVAQTPTTPPKTQLPLPTLPASANSPPKKVDSPGLHPPEQPGGRRRPSLSIDISDVATPGSTAALAAAQKEQAASRATSEMSQSAVDPSNISLARYTRVPLNDTVPRTMSASIPSSPLASTKQRPMPPSRKSTLIQSPPMPQPIKNLPTLQGWSGYPKESSGSTTPGWGSLAKEGGPKTPGGLLGTPCGQRTPGLSGFPFALPPVQTPSGKGKERSSLTEQEIRKAKRHMPVMLRQPSTLPEPHDEGGDAGDDDEDSDEESETEIEGGRSDESEGETETDRRASSSKGALGLAGRFAKKSKGKGKASANVSPMAKSAVREEEDPASPQSEQSAADRRQYNLGRIQQNQAMGSPSIIIPKANGKSVWSLATPSEKRPTSNWAQFGASSPRATPGLVPPTPGRVSLIRNESSYASTATTSEEGYFDSAPTSTHTSTGATSTPNRMDEPTLAKGSGTAELVDSAAVGLRLGQPLAASSAPVAAVAPEEEVDHAMGEDDSDDDSDVGTNEGTNEDSVESPPIPQQTQQPLNITVPKGKAAERPTSSRHPSMYNQVSRSMVNLPSKSVNVEEQGTDKLSVKPKLETVRSGEQVPTHIDIPPRIPEGKALPNLPGPATPAAEWAKPPPTPAAGLSSFNFWAGGDKKQPGLKRRRSADDLMKQPPKYEPPFPGTFIPRPRDEEGKEKLPTYWCSVHIEGMLPRKMEFSAPGMQSRDRSWKKLYFIIHGTSFYVYKFDPHRFPLKVDAPVPTITEDEVDDSLHVHFPPLGERRSSMGSTTSNTTRRGSISAVTGPGPAAADQRRGSVPENFHSPSSTRRSSNASMTNPGVTGGSIGVRRASESASTLSVPRRSSLSIVTNASDQPSGSGGADIKDPKLFPGSSASNAGPRRGSMSATSTTSSSIGTSGGTSLASHFQHNSLVKQYSLQNAESGLAADYHKRKNVVRVRVNGEQFLLQTADNREVVAWIEAFQAATNVSLDLDVRPMPKIITLPRRRRRRVAGAAGAASAAATATAAAANGTAASGTSDTPEGNAAAVSAADAAERERERMLVEDQQAETIG</sequence>
<keyword evidence="4" id="KW-1185">Reference proteome</keyword>
<dbReference type="PANTHER" id="PTHR37283:SF1">
    <property type="entry name" value="PH DOMAIN-CONTAINING PROTEIN YHR131C"/>
    <property type="match status" value="1"/>
</dbReference>
<protein>
    <recommendedName>
        <fullName evidence="2">PH domain-containing protein</fullName>
    </recommendedName>
</protein>
<dbReference type="Gene3D" id="2.30.29.30">
    <property type="entry name" value="Pleckstrin-homology domain (PH domain)/Phosphotyrosine-binding domain (PTB)"/>
    <property type="match status" value="2"/>
</dbReference>
<feature type="compositionally biased region" description="Low complexity" evidence="1">
    <location>
        <begin position="301"/>
        <end position="315"/>
    </location>
</feature>
<feature type="region of interest" description="Disordered" evidence="1">
    <location>
        <begin position="1246"/>
        <end position="1291"/>
    </location>
</feature>
<feature type="compositionally biased region" description="Low complexity" evidence="1">
    <location>
        <begin position="1005"/>
        <end position="1020"/>
    </location>
</feature>
<feature type="region of interest" description="Disordered" evidence="1">
    <location>
        <begin position="994"/>
        <end position="1141"/>
    </location>
</feature>
<gene>
    <name evidence="3" type="ORF">I303_103713</name>
</gene>
<dbReference type="PANTHER" id="PTHR37283">
    <property type="entry name" value="PH DOMAIN-CONTAINING PROTEIN YHR131C"/>
    <property type="match status" value="1"/>
</dbReference>
<feature type="compositionally biased region" description="Low complexity" evidence="1">
    <location>
        <begin position="1122"/>
        <end position="1141"/>
    </location>
</feature>
<feature type="compositionally biased region" description="Polar residues" evidence="1">
    <location>
        <begin position="316"/>
        <end position="325"/>
    </location>
</feature>
<feature type="region of interest" description="Disordered" evidence="1">
    <location>
        <begin position="341"/>
        <end position="693"/>
    </location>
</feature>
<feature type="compositionally biased region" description="Low complexity" evidence="1">
    <location>
        <begin position="242"/>
        <end position="258"/>
    </location>
</feature>
<evidence type="ECO:0000256" key="1">
    <source>
        <dbReference type="SAM" id="MobiDB-lite"/>
    </source>
</evidence>
<feature type="region of interest" description="Disordered" evidence="1">
    <location>
        <begin position="709"/>
        <end position="838"/>
    </location>
</feature>
<feature type="compositionally biased region" description="Basic and acidic residues" evidence="1">
    <location>
        <begin position="504"/>
        <end position="521"/>
    </location>
</feature>
<dbReference type="GeneID" id="28967428"/>
<feature type="compositionally biased region" description="Low complexity" evidence="1">
    <location>
        <begin position="646"/>
        <end position="678"/>
    </location>
</feature>
<feature type="compositionally biased region" description="Low complexity" evidence="1">
    <location>
        <begin position="77"/>
        <end position="91"/>
    </location>
</feature>
<reference evidence="3" key="2">
    <citation type="submission" date="2024-02" db="EMBL/GenBank/DDBJ databases">
        <title>Comparative genomics of Cryptococcus and Kwoniella reveals pathogenesis evolution and contrasting modes of karyotype evolution via chromosome fusion or intercentromeric recombination.</title>
        <authorList>
            <person name="Coelho M.A."/>
            <person name="David-Palma M."/>
            <person name="Shea T."/>
            <person name="Bowers K."/>
            <person name="McGinley-Smith S."/>
            <person name="Mohammad A.W."/>
            <person name="Gnirke A."/>
            <person name="Yurkov A.M."/>
            <person name="Nowrousian M."/>
            <person name="Sun S."/>
            <person name="Cuomo C.A."/>
            <person name="Heitman J."/>
        </authorList>
    </citation>
    <scope>NUCLEOTIDE SEQUENCE</scope>
    <source>
        <strain evidence="3">CBS 10117</strain>
    </source>
</reference>